<evidence type="ECO:0008006" key="4">
    <source>
        <dbReference type="Google" id="ProtNLM"/>
    </source>
</evidence>
<dbReference type="AlphaFoldDB" id="G0NYS5"/>
<evidence type="ECO:0000313" key="3">
    <source>
        <dbReference type="Proteomes" id="UP000008068"/>
    </source>
</evidence>
<dbReference type="HOGENOM" id="CLU_1321917_0_0_1"/>
<evidence type="ECO:0000313" key="2">
    <source>
        <dbReference type="EMBL" id="EGT40212.1"/>
    </source>
</evidence>
<gene>
    <name evidence="2" type="ORF">CAEBREN_01856</name>
</gene>
<feature type="region of interest" description="Disordered" evidence="1">
    <location>
        <begin position="1"/>
        <end position="43"/>
    </location>
</feature>
<organism evidence="3">
    <name type="scientific">Caenorhabditis brenneri</name>
    <name type="common">Nematode worm</name>
    <dbReference type="NCBI Taxonomy" id="135651"/>
    <lineage>
        <taxon>Eukaryota</taxon>
        <taxon>Metazoa</taxon>
        <taxon>Ecdysozoa</taxon>
        <taxon>Nematoda</taxon>
        <taxon>Chromadorea</taxon>
        <taxon>Rhabditida</taxon>
        <taxon>Rhabditina</taxon>
        <taxon>Rhabditomorpha</taxon>
        <taxon>Rhabditoidea</taxon>
        <taxon>Rhabditidae</taxon>
        <taxon>Peloderinae</taxon>
        <taxon>Caenorhabditis</taxon>
    </lineage>
</organism>
<proteinExistence type="predicted"/>
<keyword evidence="3" id="KW-1185">Reference proteome</keyword>
<reference evidence="3" key="1">
    <citation type="submission" date="2011-07" db="EMBL/GenBank/DDBJ databases">
        <authorList>
            <consortium name="Caenorhabditis brenneri Sequencing and Analysis Consortium"/>
            <person name="Wilson R.K."/>
        </authorList>
    </citation>
    <scope>NUCLEOTIDE SEQUENCE [LARGE SCALE GENOMIC DNA]</scope>
    <source>
        <strain evidence="3">PB2801</strain>
    </source>
</reference>
<feature type="compositionally biased region" description="Polar residues" evidence="1">
    <location>
        <begin position="59"/>
        <end position="71"/>
    </location>
</feature>
<feature type="compositionally biased region" description="Basic and acidic residues" evidence="1">
    <location>
        <begin position="184"/>
        <end position="194"/>
    </location>
</feature>
<feature type="region of interest" description="Disordered" evidence="1">
    <location>
        <begin position="59"/>
        <end position="85"/>
    </location>
</feature>
<accession>G0NYS5</accession>
<feature type="compositionally biased region" description="Basic and acidic residues" evidence="1">
    <location>
        <begin position="1"/>
        <end position="19"/>
    </location>
</feature>
<dbReference type="InParanoid" id="G0NYS5"/>
<feature type="region of interest" description="Disordered" evidence="1">
    <location>
        <begin position="162"/>
        <end position="208"/>
    </location>
</feature>
<name>G0NYS5_CAEBE</name>
<evidence type="ECO:0000256" key="1">
    <source>
        <dbReference type="SAM" id="MobiDB-lite"/>
    </source>
</evidence>
<protein>
    <recommendedName>
        <fullName evidence="4">Homeobox domain-containing protein</fullName>
    </recommendedName>
</protein>
<dbReference type="EMBL" id="GL379984">
    <property type="protein sequence ID" value="EGT40212.1"/>
    <property type="molecule type" value="Genomic_DNA"/>
</dbReference>
<dbReference type="Proteomes" id="UP000008068">
    <property type="component" value="Unassembled WGS sequence"/>
</dbReference>
<sequence length="208" mass="24139">MATSSEEARNSNKGKDGKVVRKRMKKGDEEEGGWLPKDPHTMPNWFHAKTFKMDEWTSKTMATSSGQAQKSSKGRDEGVVQKKVKKDDEEEEEWFSKAIQKKKIMDALTTHENPTEKERQEIAEKLHMDPFYVKYYFDSKDEILEVEKKHAELEAKKAHLAQKKAAKLEAKKQRRHKVEGTSNDGRRAEAAGEEKWDEDNVEVNREEM</sequence>